<sequence length="480" mass="52176">MTIILRHYLGTVMGVIFSIAHPSQVIAADIFGTDTVIPPTAAPLVNNPACQFGPVKEPLLLTDAVERSLCNNPKTGEAWAQIKAQAAALGTAKGAYLPTLSLSGQQIKEDSKTVIPGHSEFNSSNSSPSYSGSVSLNWVLYDFGGRSAALDKARALLIAAQTNHMQTLQTVFITTAKDYYNAQAAAGELAAAEETERIAQKSLDVVISKEEHGAASKGDELQARTAYLQARTNRTKSEGNWQSDIGILAGDLALRPDTPILLPAVDEGVKPDNDFQKSVSALIDEATRIHPGILAAQAQLKAAEADVNQTKAEGMPSLSLIVKSSHDNQRVNEGLGQPYLKTRHTDNYVGVQVSVPLFEGFTREYKIREGIAHIEEKQQSLDDVRNNVEVDVWKSYQSLTVATNNLPVTQDLLFTARRSYDAAEHRYENGVGSILELLNTQTALSDAKKQYIESLTGWRYSRLELAEKLGYLGLDKVGRN</sequence>
<accession>A0ABS5BG84</accession>
<dbReference type="PIRSF" id="PIRSF001892">
    <property type="entry name" value="CyaE"/>
    <property type="match status" value="1"/>
</dbReference>
<evidence type="ECO:0000256" key="3">
    <source>
        <dbReference type="ARBA" id="ARBA00022452"/>
    </source>
</evidence>
<keyword evidence="5 7" id="KW-0472">Membrane</keyword>
<dbReference type="SUPFAM" id="SSF56954">
    <property type="entry name" value="Outer membrane efflux proteins (OEP)"/>
    <property type="match status" value="1"/>
</dbReference>
<proteinExistence type="inferred from homology"/>
<keyword evidence="9" id="KW-1185">Reference proteome</keyword>
<evidence type="ECO:0000256" key="2">
    <source>
        <dbReference type="ARBA" id="ARBA00022448"/>
    </source>
</evidence>
<keyword evidence="7" id="KW-0204">Cytolysis</keyword>
<dbReference type="InterPro" id="IPR051906">
    <property type="entry name" value="TolC-like"/>
</dbReference>
<keyword evidence="6 7" id="KW-0998">Cell outer membrane</keyword>
<evidence type="ECO:0000256" key="7">
    <source>
        <dbReference type="PIRNR" id="PIRNR001892"/>
    </source>
</evidence>
<dbReference type="InterPro" id="IPR028351">
    <property type="entry name" value="CyaE"/>
</dbReference>
<comment type="caution">
    <text evidence="8">The sequence shown here is derived from an EMBL/GenBank/DDBJ whole genome shotgun (WGS) entry which is preliminary data.</text>
</comment>
<dbReference type="PANTHER" id="PTHR30026">
    <property type="entry name" value="OUTER MEMBRANE PROTEIN TOLC"/>
    <property type="match status" value="1"/>
</dbReference>
<dbReference type="Pfam" id="PF02321">
    <property type="entry name" value="OEP"/>
    <property type="match status" value="2"/>
</dbReference>
<gene>
    <name evidence="8" type="ORF">J8657_17695</name>
</gene>
<dbReference type="Proteomes" id="UP000810130">
    <property type="component" value="Unassembled WGS sequence"/>
</dbReference>
<evidence type="ECO:0000256" key="4">
    <source>
        <dbReference type="ARBA" id="ARBA00022692"/>
    </source>
</evidence>
<comment type="similarity">
    <text evidence="1 7">Belongs to the outer membrane factor (OMF) (TC 1.B.17) family.</text>
</comment>
<reference evidence="8 9" key="1">
    <citation type="submission" date="2021-04" db="EMBL/GenBank/DDBJ databases">
        <title>Genomic and host-range diversity within the Dickeya zeae complex, identification of D. zeae and D. oryzae members, proposal of two novel subspecies D. zeae subsp. zeae subsp. nov. and D. zeae subsp. dombae subsp. nov.</title>
        <authorList>
            <person name="Van Gijsegem F."/>
            <person name="Hugouvieux-Cotte-Pattat N."/>
        </authorList>
    </citation>
    <scope>NUCLEOTIDE SEQUENCE [LARGE SCALE GENOMIC DNA]</scope>
    <source>
        <strain evidence="8 9">FVG03</strain>
    </source>
</reference>
<protein>
    <recommendedName>
        <fullName evidence="7">Protein CyaE</fullName>
    </recommendedName>
</protein>
<dbReference type="PANTHER" id="PTHR30026:SF20">
    <property type="entry name" value="OUTER MEMBRANE PROTEIN TOLC"/>
    <property type="match status" value="1"/>
</dbReference>
<dbReference type="EMBL" id="JAGJWX010000030">
    <property type="protein sequence ID" value="MBP2859430.1"/>
    <property type="molecule type" value="Genomic_DNA"/>
</dbReference>
<organism evidence="8 9">
    <name type="scientific">Dickeya oryzae</name>
    <dbReference type="NCBI Taxonomy" id="1240404"/>
    <lineage>
        <taxon>Bacteria</taxon>
        <taxon>Pseudomonadati</taxon>
        <taxon>Pseudomonadota</taxon>
        <taxon>Gammaproteobacteria</taxon>
        <taxon>Enterobacterales</taxon>
        <taxon>Pectobacteriaceae</taxon>
        <taxon>Dickeya</taxon>
    </lineage>
</organism>
<keyword evidence="4" id="KW-0812">Transmembrane</keyword>
<dbReference type="InterPro" id="IPR003423">
    <property type="entry name" value="OMP_efflux"/>
</dbReference>
<dbReference type="RefSeq" id="WP_210175640.1">
    <property type="nucleotide sequence ID" value="NZ_JAGJWX010000030.1"/>
</dbReference>
<dbReference type="Gene3D" id="1.20.1600.10">
    <property type="entry name" value="Outer membrane efflux proteins (OEP)"/>
    <property type="match status" value="1"/>
</dbReference>
<comment type="subcellular location">
    <subcellularLocation>
        <location evidence="7">Cell outer membrane</location>
        <topology evidence="7">Peripheral membrane protein</topology>
    </subcellularLocation>
</comment>
<evidence type="ECO:0000313" key="9">
    <source>
        <dbReference type="Proteomes" id="UP000810130"/>
    </source>
</evidence>
<evidence type="ECO:0000313" key="8">
    <source>
        <dbReference type="EMBL" id="MBP2859430.1"/>
    </source>
</evidence>
<evidence type="ECO:0000256" key="6">
    <source>
        <dbReference type="ARBA" id="ARBA00023237"/>
    </source>
</evidence>
<comment type="function">
    <text evidence="7">CyaE is necessary for transport of calmodulin-sensitive adenylate cyclase-hemolysin (cyclolysin).</text>
</comment>
<name>A0ABS5BG84_9GAMM</name>
<keyword evidence="3" id="KW-1134">Transmembrane beta strand</keyword>
<evidence type="ECO:0000256" key="1">
    <source>
        <dbReference type="ARBA" id="ARBA00007613"/>
    </source>
</evidence>
<keyword evidence="2 7" id="KW-0813">Transport</keyword>
<keyword evidence="7" id="KW-0354">Hemolysis</keyword>
<evidence type="ECO:0000256" key="5">
    <source>
        <dbReference type="ARBA" id="ARBA00023136"/>
    </source>
</evidence>